<evidence type="ECO:0000313" key="2">
    <source>
        <dbReference type="EMBL" id="BEP29763.1"/>
    </source>
</evidence>
<keyword evidence="3" id="KW-1185">Reference proteome</keyword>
<protein>
    <submittedName>
        <fullName evidence="2">Uncharacterized protein</fullName>
    </submittedName>
</protein>
<dbReference type="KEGG" id="hprf:HLPR_20940"/>
<gene>
    <name evidence="2" type="ORF">HLPR_20940</name>
</gene>
<feature type="transmembrane region" description="Helical" evidence="1">
    <location>
        <begin position="35"/>
        <end position="55"/>
    </location>
</feature>
<feature type="transmembrane region" description="Helical" evidence="1">
    <location>
        <begin position="61"/>
        <end position="81"/>
    </location>
</feature>
<evidence type="ECO:0000313" key="3">
    <source>
        <dbReference type="Proteomes" id="UP001321786"/>
    </source>
</evidence>
<organism evidence="2 3">
    <name type="scientific">Helicovermis profundi</name>
    <dbReference type="NCBI Taxonomy" id="3065157"/>
    <lineage>
        <taxon>Bacteria</taxon>
        <taxon>Bacillati</taxon>
        <taxon>Bacillota</taxon>
        <taxon>Clostridia</taxon>
        <taxon>Helicovermis</taxon>
    </lineage>
</organism>
<keyword evidence="1" id="KW-0812">Transmembrane</keyword>
<keyword evidence="1" id="KW-0472">Membrane</keyword>
<name>A0AAU9EJK5_9FIRM</name>
<dbReference type="EMBL" id="AP028654">
    <property type="protein sequence ID" value="BEP29763.1"/>
    <property type="molecule type" value="Genomic_DNA"/>
</dbReference>
<dbReference type="Proteomes" id="UP001321786">
    <property type="component" value="Chromosome"/>
</dbReference>
<reference evidence="2 3" key="1">
    <citation type="submission" date="2023-08" db="EMBL/GenBank/DDBJ databases">
        <title>Helicovermis profunda gen. nov., sp. nov., a novel mesophilic, fermentative bacterium within the Bacillota from a deep-sea hydrothermal vent chimney.</title>
        <authorList>
            <person name="Miyazaki U."/>
            <person name="Mizutani D."/>
            <person name="Hashimoto Y."/>
            <person name="Tame A."/>
            <person name="Sawayama S."/>
            <person name="Miyazaki J."/>
            <person name="Takai K."/>
            <person name="Nakagawa S."/>
        </authorList>
    </citation>
    <scope>NUCLEOTIDE SEQUENCE [LARGE SCALE GENOMIC DNA]</scope>
    <source>
        <strain evidence="2 3">S502</strain>
    </source>
</reference>
<accession>A0AAU9EJK5</accession>
<dbReference type="AlphaFoldDB" id="A0AAU9EJK5"/>
<sequence length="91" mass="10737">MGKVKRFNLFEIKQNIDKERYEKNKNRKETLGEKLVKLFVVLITSSMFLSLTWSFTQGSPIFYALLLINILIFIYAVYKILLPPKANHKLK</sequence>
<evidence type="ECO:0000256" key="1">
    <source>
        <dbReference type="SAM" id="Phobius"/>
    </source>
</evidence>
<proteinExistence type="predicted"/>
<keyword evidence="1" id="KW-1133">Transmembrane helix</keyword>
<dbReference type="RefSeq" id="WP_338535380.1">
    <property type="nucleotide sequence ID" value="NZ_AP028654.1"/>
</dbReference>